<evidence type="ECO:0000313" key="3">
    <source>
        <dbReference type="EMBL" id="GAF94298.1"/>
    </source>
</evidence>
<proteinExistence type="predicted"/>
<dbReference type="InterPro" id="IPR007730">
    <property type="entry name" value="SPOR-like_dom"/>
</dbReference>
<organism evidence="3">
    <name type="scientific">marine sediment metagenome</name>
    <dbReference type="NCBI Taxonomy" id="412755"/>
    <lineage>
        <taxon>unclassified sequences</taxon>
        <taxon>metagenomes</taxon>
        <taxon>ecological metagenomes</taxon>
    </lineage>
</organism>
<sequence>MKEDRASERISEGEHIVNRASVKIDALQETRSVPSSLELASEAKPSESPGTVAEPVGPAPLSLESKTASDSVEEAIPGDTTASLKRTYYSLHIGSFQNPANARKRVELLIKTGLDNVWWRKVTIPGKGRWYRVYIGKHQDRAEALRLGKKLKAEGVIEEFFVHELTETSGSGS</sequence>
<reference evidence="3" key="1">
    <citation type="journal article" date="2014" name="Front. Microbiol.">
        <title>High frequency of phylogenetically diverse reductive dehalogenase-homologous genes in deep subseafloor sedimentary metagenomes.</title>
        <authorList>
            <person name="Kawai M."/>
            <person name="Futagami T."/>
            <person name="Toyoda A."/>
            <person name="Takaki Y."/>
            <person name="Nishi S."/>
            <person name="Hori S."/>
            <person name="Arai W."/>
            <person name="Tsubouchi T."/>
            <person name="Morono Y."/>
            <person name="Uchiyama I."/>
            <person name="Ito T."/>
            <person name="Fujiyama A."/>
            <person name="Inagaki F."/>
            <person name="Takami H."/>
        </authorList>
    </citation>
    <scope>NUCLEOTIDE SEQUENCE</scope>
    <source>
        <strain evidence="3">Expedition CK06-06</strain>
    </source>
</reference>
<feature type="domain" description="SPOR" evidence="2">
    <location>
        <begin position="83"/>
        <end position="164"/>
    </location>
</feature>
<comment type="caution">
    <text evidence="3">The sequence shown here is derived from an EMBL/GenBank/DDBJ whole genome shotgun (WGS) entry which is preliminary data.</text>
</comment>
<dbReference type="SUPFAM" id="SSF110997">
    <property type="entry name" value="Sporulation related repeat"/>
    <property type="match status" value="1"/>
</dbReference>
<evidence type="ECO:0000259" key="2">
    <source>
        <dbReference type="PROSITE" id="PS51724"/>
    </source>
</evidence>
<dbReference type="Pfam" id="PF05036">
    <property type="entry name" value="SPOR"/>
    <property type="match status" value="1"/>
</dbReference>
<dbReference type="PROSITE" id="PS51724">
    <property type="entry name" value="SPOR"/>
    <property type="match status" value="1"/>
</dbReference>
<dbReference type="AlphaFoldDB" id="X0TL53"/>
<dbReference type="InterPro" id="IPR036680">
    <property type="entry name" value="SPOR-like_sf"/>
</dbReference>
<name>X0TL53_9ZZZZ</name>
<dbReference type="EMBL" id="BARS01011838">
    <property type="protein sequence ID" value="GAF94298.1"/>
    <property type="molecule type" value="Genomic_DNA"/>
</dbReference>
<dbReference type="GO" id="GO:0042834">
    <property type="term" value="F:peptidoglycan binding"/>
    <property type="evidence" value="ECO:0007669"/>
    <property type="project" value="InterPro"/>
</dbReference>
<evidence type="ECO:0000256" key="1">
    <source>
        <dbReference type="SAM" id="MobiDB-lite"/>
    </source>
</evidence>
<accession>X0TL53</accession>
<gene>
    <name evidence="3" type="ORF">S01H1_21369</name>
</gene>
<protein>
    <recommendedName>
        <fullName evidence="2">SPOR domain-containing protein</fullName>
    </recommendedName>
</protein>
<dbReference type="Gene3D" id="3.30.70.1070">
    <property type="entry name" value="Sporulation related repeat"/>
    <property type="match status" value="1"/>
</dbReference>
<feature type="region of interest" description="Disordered" evidence="1">
    <location>
        <begin position="32"/>
        <end position="60"/>
    </location>
</feature>